<evidence type="ECO:0000313" key="4">
    <source>
        <dbReference type="Proteomes" id="UP000178485"/>
    </source>
</evidence>
<evidence type="ECO:0000313" key="3">
    <source>
        <dbReference type="EMBL" id="SCM58928.1"/>
    </source>
</evidence>
<keyword evidence="1" id="KW-0732">Signal</keyword>
<sequence>MRKMIFLAMLLSLLPVTASGQQQKLQKRPYADQKLFHLGFTVGINMQDLILRQSGYVNENGEVWFSEIPGYTPGFSAGIIADLYLNSFMNLRIIPTLHLGSKEPVFKEQASGETFETAVRNNYITLPLQLKLRAVRINNYRPYLLTGPYGSIELAPRKNQPVMLTPYDYGVEIGVGCDLYLPYFTLSPELKFCFGLNQMVKANQSKYSQSLAGATHRMIILSFNFE</sequence>
<evidence type="ECO:0000259" key="2">
    <source>
        <dbReference type="Pfam" id="PF13568"/>
    </source>
</evidence>
<name>A0A1G4G8U4_9BACT</name>
<gene>
    <name evidence="3" type="ORF">ING2E5A_2114</name>
</gene>
<feature type="chain" id="PRO_5009603956" description="Outer membrane protein beta-barrel domain-containing protein" evidence="1">
    <location>
        <begin position="19"/>
        <end position="226"/>
    </location>
</feature>
<evidence type="ECO:0000256" key="1">
    <source>
        <dbReference type="SAM" id="SignalP"/>
    </source>
</evidence>
<reference evidence="3 4" key="1">
    <citation type="submission" date="2016-08" db="EMBL/GenBank/DDBJ databases">
        <authorList>
            <person name="Seilhamer J.J."/>
        </authorList>
    </citation>
    <scope>NUCLEOTIDE SEQUENCE [LARGE SCALE GENOMIC DNA]</scope>
    <source>
        <strain evidence="3">ING2-E5A</strain>
    </source>
</reference>
<dbReference type="KEGG" id="pmuc:ING2E5A_2114"/>
<dbReference type="EMBL" id="LT608328">
    <property type="protein sequence ID" value="SCM58928.1"/>
    <property type="molecule type" value="Genomic_DNA"/>
</dbReference>
<dbReference type="Pfam" id="PF13568">
    <property type="entry name" value="OMP_b-brl_2"/>
    <property type="match status" value="1"/>
</dbReference>
<dbReference type="InterPro" id="IPR025665">
    <property type="entry name" value="Beta-barrel_OMP_2"/>
</dbReference>
<keyword evidence="4" id="KW-1185">Reference proteome</keyword>
<dbReference type="RefSeq" id="WP_071137312.1">
    <property type="nucleotide sequence ID" value="NZ_DUQN01000098.1"/>
</dbReference>
<proteinExistence type="predicted"/>
<dbReference type="STRING" id="1642646.ING2E5A_2114"/>
<feature type="domain" description="Outer membrane protein beta-barrel" evidence="2">
    <location>
        <begin position="29"/>
        <end position="199"/>
    </location>
</feature>
<dbReference type="AlphaFoldDB" id="A0A1G4G8U4"/>
<dbReference type="Proteomes" id="UP000178485">
    <property type="component" value="Chromosome i"/>
</dbReference>
<protein>
    <recommendedName>
        <fullName evidence="2">Outer membrane protein beta-barrel domain-containing protein</fullName>
    </recommendedName>
</protein>
<feature type="signal peptide" evidence="1">
    <location>
        <begin position="1"/>
        <end position="18"/>
    </location>
</feature>
<accession>A0A1G4G8U4</accession>
<organism evidence="3 4">
    <name type="scientific">Petrimonas mucosa</name>
    <dbReference type="NCBI Taxonomy" id="1642646"/>
    <lineage>
        <taxon>Bacteria</taxon>
        <taxon>Pseudomonadati</taxon>
        <taxon>Bacteroidota</taxon>
        <taxon>Bacteroidia</taxon>
        <taxon>Bacteroidales</taxon>
        <taxon>Dysgonomonadaceae</taxon>
        <taxon>Petrimonas</taxon>
    </lineage>
</organism>